<dbReference type="RefSeq" id="WP_027219965.1">
    <property type="nucleotide sequence ID" value="NZ_BAZA01000138.1"/>
</dbReference>
<dbReference type="Proteomes" id="UP000254631">
    <property type="component" value="Unassembled WGS sequence"/>
</dbReference>
<organism evidence="1 2">
    <name type="scientific">Legionella pneumophila</name>
    <dbReference type="NCBI Taxonomy" id="446"/>
    <lineage>
        <taxon>Bacteria</taxon>
        <taxon>Pseudomonadati</taxon>
        <taxon>Pseudomonadota</taxon>
        <taxon>Gammaproteobacteria</taxon>
        <taxon>Legionellales</taxon>
        <taxon>Legionellaceae</taxon>
        <taxon>Legionella</taxon>
    </lineage>
</organism>
<evidence type="ECO:0000313" key="2">
    <source>
        <dbReference type="Proteomes" id="UP000254631"/>
    </source>
</evidence>
<accession>A0A378K946</accession>
<sequence length="221" mass="24382">MTLILKMKKFKLMAKEQCFAFIKNAVNVGMDEVIYSNGTNKTFITDGLATCAAVAIYGSDSGCSAAFTHMSSEASDKDDKRKETILNEMLEYVLKSNALSDVKLIISPSRIQEKHLISFILEWVKQKKIACSMLETGGDSAVFNIDKDGRALMLSTSLQLKQDASNKTWHGHGIIIGQSEGIPVIEKQKKHFVFFAYDISFQITKLSDPPKTVGLTMAVSA</sequence>
<evidence type="ECO:0000313" key="1">
    <source>
        <dbReference type="EMBL" id="STX80723.1"/>
    </source>
</evidence>
<protein>
    <submittedName>
        <fullName evidence="1">Uncharacterized protein</fullName>
    </submittedName>
</protein>
<dbReference type="AlphaFoldDB" id="A0A378K946"/>
<dbReference type="EMBL" id="UGOL01000001">
    <property type="protein sequence ID" value="STX80723.1"/>
    <property type="molecule type" value="Genomic_DNA"/>
</dbReference>
<gene>
    <name evidence="1" type="ORF">NCTC12000_02740</name>
</gene>
<name>A0A378K946_LEGPN</name>
<proteinExistence type="predicted"/>
<reference evidence="1 2" key="1">
    <citation type="submission" date="2018-06" db="EMBL/GenBank/DDBJ databases">
        <authorList>
            <consortium name="Pathogen Informatics"/>
            <person name="Doyle S."/>
        </authorList>
    </citation>
    <scope>NUCLEOTIDE SEQUENCE [LARGE SCALE GENOMIC DNA]</scope>
    <source>
        <strain evidence="1 2">NCTC12000</strain>
    </source>
</reference>